<accession>A0A9D1WXE3</accession>
<name>A0A9D1WXE3_9FIRM</name>
<dbReference type="InterPro" id="IPR010178">
    <property type="entry name" value="Lit"/>
</dbReference>
<dbReference type="NCBIfam" id="TIGR01906">
    <property type="entry name" value="integ_TIGR01906"/>
    <property type="match status" value="1"/>
</dbReference>
<feature type="transmembrane region" description="Helical" evidence="1">
    <location>
        <begin position="175"/>
        <end position="198"/>
    </location>
</feature>
<keyword evidence="1" id="KW-0812">Transmembrane</keyword>
<reference evidence="2" key="1">
    <citation type="journal article" date="2021" name="PeerJ">
        <title>Extensive microbial diversity within the chicken gut microbiome revealed by metagenomics and culture.</title>
        <authorList>
            <person name="Gilroy R."/>
            <person name="Ravi A."/>
            <person name="Getino M."/>
            <person name="Pursley I."/>
            <person name="Horton D.L."/>
            <person name="Alikhan N.F."/>
            <person name="Baker D."/>
            <person name="Gharbi K."/>
            <person name="Hall N."/>
            <person name="Watson M."/>
            <person name="Adriaenssens E.M."/>
            <person name="Foster-Nyarko E."/>
            <person name="Jarju S."/>
            <person name="Secka A."/>
            <person name="Antonio M."/>
            <person name="Oren A."/>
            <person name="Chaudhuri R.R."/>
            <person name="La Ragione R."/>
            <person name="Hildebrand F."/>
            <person name="Pallen M.J."/>
        </authorList>
    </citation>
    <scope>NUCLEOTIDE SEQUENCE</scope>
    <source>
        <strain evidence="2">CHK191-13928</strain>
    </source>
</reference>
<gene>
    <name evidence="2" type="ORF">H9735_12515</name>
</gene>
<dbReference type="Pfam" id="PF07314">
    <property type="entry name" value="Lit"/>
    <property type="match status" value="1"/>
</dbReference>
<reference evidence="2" key="2">
    <citation type="submission" date="2021-04" db="EMBL/GenBank/DDBJ databases">
        <authorList>
            <person name="Gilroy R."/>
        </authorList>
    </citation>
    <scope>NUCLEOTIDE SEQUENCE</scope>
    <source>
        <strain evidence="2">CHK191-13928</strain>
    </source>
</reference>
<protein>
    <submittedName>
        <fullName evidence="2">TIGR01906 family membrane protein</fullName>
    </submittedName>
</protein>
<sequence>MKRILLSFFLTIFLISAAAVFTLNFRPLYYHDISSLGIEEISGYSERTIRENYDALIDYNSIFHRGSLNLTLPMSEEGRIHFEDVKKIFDILQILCLISLVVSFFWGRYALKQKEWKFFRDASILSLLLPTIAGALIAANWDKAFVLFHEVMFSNDYWLFDERTDPVIKILPDGFFLHCALCIIILILLGSLCFALIYRFRRKRSRSPRIR</sequence>
<dbReference type="EMBL" id="DXEM01000037">
    <property type="protein sequence ID" value="HIX68929.1"/>
    <property type="molecule type" value="Genomic_DNA"/>
</dbReference>
<feature type="transmembrane region" description="Helical" evidence="1">
    <location>
        <begin position="123"/>
        <end position="141"/>
    </location>
</feature>
<comment type="caution">
    <text evidence="2">The sequence shown here is derived from an EMBL/GenBank/DDBJ whole genome shotgun (WGS) entry which is preliminary data.</text>
</comment>
<evidence type="ECO:0000313" key="2">
    <source>
        <dbReference type="EMBL" id="HIX68929.1"/>
    </source>
</evidence>
<organism evidence="2 3">
    <name type="scientific">Candidatus Anaerostipes excrementavium</name>
    <dbReference type="NCBI Taxonomy" id="2838463"/>
    <lineage>
        <taxon>Bacteria</taxon>
        <taxon>Bacillati</taxon>
        <taxon>Bacillota</taxon>
        <taxon>Clostridia</taxon>
        <taxon>Lachnospirales</taxon>
        <taxon>Lachnospiraceae</taxon>
        <taxon>Anaerostipes</taxon>
    </lineage>
</organism>
<dbReference type="AlphaFoldDB" id="A0A9D1WXE3"/>
<feature type="transmembrane region" description="Helical" evidence="1">
    <location>
        <begin position="91"/>
        <end position="111"/>
    </location>
</feature>
<keyword evidence="1" id="KW-1133">Transmembrane helix</keyword>
<dbReference type="Proteomes" id="UP000886721">
    <property type="component" value="Unassembled WGS sequence"/>
</dbReference>
<proteinExistence type="predicted"/>
<evidence type="ECO:0000313" key="3">
    <source>
        <dbReference type="Proteomes" id="UP000886721"/>
    </source>
</evidence>
<evidence type="ECO:0000256" key="1">
    <source>
        <dbReference type="SAM" id="Phobius"/>
    </source>
</evidence>
<keyword evidence="1" id="KW-0472">Membrane</keyword>